<feature type="domain" description="HDOD" evidence="1">
    <location>
        <begin position="27"/>
        <end position="219"/>
    </location>
</feature>
<evidence type="ECO:0000313" key="3">
    <source>
        <dbReference type="Proteomes" id="UP000198982"/>
    </source>
</evidence>
<dbReference type="Proteomes" id="UP000198982">
    <property type="component" value="Unassembled WGS sequence"/>
</dbReference>
<protein>
    <submittedName>
        <fullName evidence="2">HDOD domain-containing protein</fullName>
    </submittedName>
</protein>
<dbReference type="Gene3D" id="1.10.3210.10">
    <property type="entry name" value="Hypothetical protein af1432"/>
    <property type="match status" value="1"/>
</dbReference>
<dbReference type="Gene3D" id="3.30.450.40">
    <property type="match status" value="1"/>
</dbReference>
<dbReference type="InterPro" id="IPR013976">
    <property type="entry name" value="HDOD"/>
</dbReference>
<dbReference type="EMBL" id="FNTJ01000002">
    <property type="protein sequence ID" value="SEC89726.1"/>
    <property type="molecule type" value="Genomic_DNA"/>
</dbReference>
<reference evidence="3" key="1">
    <citation type="submission" date="2016-10" db="EMBL/GenBank/DDBJ databases">
        <authorList>
            <person name="Varghese N."/>
            <person name="Submissions S."/>
        </authorList>
    </citation>
    <scope>NUCLEOTIDE SEQUENCE [LARGE SCALE GENOMIC DNA]</scope>
    <source>
        <strain evidence="3">DSM 9751</strain>
    </source>
</reference>
<dbReference type="InterPro" id="IPR029016">
    <property type="entry name" value="GAF-like_dom_sf"/>
</dbReference>
<dbReference type="AlphaFoldDB" id="A0A1H4W8R2"/>
<evidence type="ECO:0000259" key="1">
    <source>
        <dbReference type="PROSITE" id="PS51833"/>
    </source>
</evidence>
<proteinExistence type="predicted"/>
<gene>
    <name evidence="2" type="ORF">SAMN05216178_5295</name>
</gene>
<evidence type="ECO:0000313" key="2">
    <source>
        <dbReference type="EMBL" id="SEC89726.1"/>
    </source>
</evidence>
<name>A0A1H4W8R2_9PSED</name>
<dbReference type="RefSeq" id="WP_092319065.1">
    <property type="nucleotide sequence ID" value="NZ_FNTJ01000002.1"/>
</dbReference>
<sequence>MSNETSVPHSPPTSLDAWVKLLNGVRLPVPQANHDRVCKAIANNRSSLRDIADLMQNSPALALSVIREANRHSHGSMSEAAENLEVAVNRLGLKRTEELLEQLPTLPEEKIPKELRQLQLISQHATQQANGFFAGRLARLWQDIHWGSLLFLSPLWAMALVYPKLMEEWELRVIYKHESARKVEMQLFGVRLMELCQALVQVWHLPIWVQQGYRLLTRERRQLAKAMLIARDNEHPLRQQQRLDADPDLQRWLNQPANCVLLANGLALAAQHSWNNPHGRRWQNLTGLYLQMPIAQVQQQLHQQAATSARHDSQPDLWHPAQALLWPWDARRLHSGEQPAPAPTAEELAKWRKACSELLLEQSPFTNAVHLTSFARDALVACGMRRVLLLMVDRSLSHLRVQQLYGLPKEAVGLTLQTKQSSLLQRLLEKSAQVRLTPANNAQYSSHLPGQLRQLFRGDHLLLRSLSCNGRVLMLVIADQGGVPFSEISVQAFGKTAQCIEKALHSFTNRSQ</sequence>
<organism evidence="2 3">
    <name type="scientific">Pseudomonas saponiphila</name>
    <dbReference type="NCBI Taxonomy" id="556534"/>
    <lineage>
        <taxon>Bacteria</taxon>
        <taxon>Pseudomonadati</taxon>
        <taxon>Pseudomonadota</taxon>
        <taxon>Gammaproteobacteria</taxon>
        <taxon>Pseudomonadales</taxon>
        <taxon>Pseudomonadaceae</taxon>
        <taxon>Pseudomonas</taxon>
    </lineage>
</organism>
<dbReference type="SUPFAM" id="SSF109604">
    <property type="entry name" value="HD-domain/PDEase-like"/>
    <property type="match status" value="1"/>
</dbReference>
<dbReference type="Pfam" id="PF08668">
    <property type="entry name" value="HDOD"/>
    <property type="match status" value="1"/>
</dbReference>
<keyword evidence="3" id="KW-1185">Reference proteome</keyword>
<dbReference type="PROSITE" id="PS51833">
    <property type="entry name" value="HDOD"/>
    <property type="match status" value="1"/>
</dbReference>
<accession>A0A1H4W8R2</accession>